<evidence type="ECO:0000313" key="2">
    <source>
        <dbReference type="Proteomes" id="UP000186230"/>
    </source>
</evidence>
<reference evidence="1 2" key="1">
    <citation type="submission" date="2016-07" db="EMBL/GenBank/DDBJ databases">
        <title>Multi-omics approach to identify versatile polysaccharide utilization systems of a marine flavobacterium Gramella flava.</title>
        <authorList>
            <person name="Tang K."/>
        </authorList>
    </citation>
    <scope>NUCLEOTIDE SEQUENCE [LARGE SCALE GENOMIC DNA]</scope>
    <source>
        <strain evidence="1 2">JLT2011</strain>
    </source>
</reference>
<dbReference type="Proteomes" id="UP000186230">
    <property type="component" value="Chromosome"/>
</dbReference>
<dbReference type="STRING" id="1229726.GRFL_2789"/>
<gene>
    <name evidence="1" type="ORF">GRFL_2789</name>
</gene>
<sequence length="93" mass="10777">MFTAPNFKFFREINSVNTPICLLIGFCYNLPYALLIFCSFGIFLGVLAFDYFKKPQYYLYYNLGFTKTALIRNTFILNLVLAFLILLCSKLIG</sequence>
<evidence type="ECO:0000313" key="1">
    <source>
        <dbReference type="EMBL" id="APU69513.1"/>
    </source>
</evidence>
<keyword evidence="2" id="KW-1185">Reference proteome</keyword>
<accession>A0A1L7I8H8</accession>
<proteinExistence type="predicted"/>
<dbReference type="RefSeq" id="WP_083645176.1">
    <property type="nucleotide sequence ID" value="NZ_AMRU01000015.1"/>
</dbReference>
<organism evidence="1 2">
    <name type="scientific">Christiangramia flava JLT2011</name>
    <dbReference type="NCBI Taxonomy" id="1229726"/>
    <lineage>
        <taxon>Bacteria</taxon>
        <taxon>Pseudomonadati</taxon>
        <taxon>Bacteroidota</taxon>
        <taxon>Flavobacteriia</taxon>
        <taxon>Flavobacteriales</taxon>
        <taxon>Flavobacteriaceae</taxon>
        <taxon>Christiangramia</taxon>
    </lineage>
</organism>
<protein>
    <submittedName>
        <fullName evidence="1">Uncharacterized protein</fullName>
    </submittedName>
</protein>
<name>A0A1L7I8H8_9FLAO</name>
<dbReference type="EMBL" id="CP016359">
    <property type="protein sequence ID" value="APU69513.1"/>
    <property type="molecule type" value="Genomic_DNA"/>
</dbReference>
<dbReference type="KEGG" id="gfl:GRFL_2789"/>
<dbReference type="AlphaFoldDB" id="A0A1L7I8H8"/>